<keyword evidence="3" id="KW-0949">S-adenosyl-L-methionine</keyword>
<dbReference type="Pfam" id="PF04055">
    <property type="entry name" value="Radical_SAM"/>
    <property type="match status" value="1"/>
</dbReference>
<keyword evidence="2" id="KW-0004">4Fe-4S</keyword>
<dbReference type="GO" id="GO:0016491">
    <property type="term" value="F:oxidoreductase activity"/>
    <property type="evidence" value="ECO:0007669"/>
    <property type="project" value="InterPro"/>
</dbReference>
<dbReference type="SFLD" id="SFLDS00029">
    <property type="entry name" value="Radical_SAM"/>
    <property type="match status" value="1"/>
</dbReference>
<organism evidence="9 10">
    <name type="scientific">Clostridium bornimense</name>
    <dbReference type="NCBI Taxonomy" id="1216932"/>
    <lineage>
        <taxon>Bacteria</taxon>
        <taxon>Bacillati</taxon>
        <taxon>Bacillota</taxon>
        <taxon>Clostridia</taxon>
        <taxon>Eubacteriales</taxon>
        <taxon>Clostridiaceae</taxon>
        <taxon>Clostridium</taxon>
    </lineage>
</organism>
<comment type="cofactor">
    <cofactor evidence="1">
        <name>[4Fe-4S] cluster</name>
        <dbReference type="ChEBI" id="CHEBI:49883"/>
    </cofactor>
</comment>
<evidence type="ECO:0000313" key="10">
    <source>
        <dbReference type="Proteomes" id="UP000019426"/>
    </source>
</evidence>
<dbReference type="NCBIfam" id="TIGR04085">
    <property type="entry name" value="rSAM_more_4Fe4S"/>
    <property type="match status" value="1"/>
</dbReference>
<dbReference type="InterPro" id="IPR007197">
    <property type="entry name" value="rSAM"/>
</dbReference>
<keyword evidence="10" id="KW-1185">Reference proteome</keyword>
<dbReference type="InterPro" id="IPR023885">
    <property type="entry name" value="4Fe4S-binding_SPASM_dom"/>
</dbReference>
<evidence type="ECO:0000256" key="4">
    <source>
        <dbReference type="ARBA" id="ARBA00022723"/>
    </source>
</evidence>
<dbReference type="AlphaFoldDB" id="W6RWI9"/>
<feature type="domain" description="Radical SAM core" evidence="8">
    <location>
        <begin position="116"/>
        <end position="348"/>
    </location>
</feature>
<dbReference type="SFLD" id="SFLDG01384">
    <property type="entry name" value="thioether_bond_formation_requi"/>
    <property type="match status" value="1"/>
</dbReference>
<dbReference type="SMART" id="SM00729">
    <property type="entry name" value="Elp3"/>
    <property type="match status" value="1"/>
</dbReference>
<dbReference type="SFLD" id="SFLDG01067">
    <property type="entry name" value="SPASM/twitch_domain_containing"/>
    <property type="match status" value="1"/>
</dbReference>
<dbReference type="InterPro" id="IPR023867">
    <property type="entry name" value="Sulphatase_maturase_rSAM"/>
</dbReference>
<evidence type="ECO:0000256" key="3">
    <source>
        <dbReference type="ARBA" id="ARBA00022691"/>
    </source>
</evidence>
<gene>
    <name evidence="9" type="ORF">CM240_0835</name>
</gene>
<dbReference type="PANTHER" id="PTHR43273">
    <property type="entry name" value="ANAEROBIC SULFATASE-MATURATING ENZYME HOMOLOG ASLB-RELATED"/>
    <property type="match status" value="1"/>
</dbReference>
<keyword evidence="5" id="KW-0408">Iron</keyword>
<dbReference type="RefSeq" id="WP_044036759.1">
    <property type="nucleotide sequence ID" value="NZ_HG917868.1"/>
</dbReference>
<dbReference type="GO" id="GO:0046872">
    <property type="term" value="F:metal ion binding"/>
    <property type="evidence" value="ECO:0007669"/>
    <property type="project" value="UniProtKB-KW"/>
</dbReference>
<dbReference type="PROSITE" id="PS01305">
    <property type="entry name" value="MOAA_NIFB_PQQE"/>
    <property type="match status" value="1"/>
</dbReference>
<keyword evidence="6" id="KW-0411">Iron-sulfur</keyword>
<evidence type="ECO:0000256" key="5">
    <source>
        <dbReference type="ARBA" id="ARBA00023004"/>
    </source>
</evidence>
<dbReference type="PANTHER" id="PTHR43273:SF3">
    <property type="entry name" value="ANAEROBIC SULFATASE-MATURATING ENZYME HOMOLOG ASLB-RELATED"/>
    <property type="match status" value="1"/>
</dbReference>
<dbReference type="InterPro" id="IPR013785">
    <property type="entry name" value="Aldolase_TIM"/>
</dbReference>
<accession>W6RWI9</accession>
<sequence length="520" mass="60243">MESTASRLKSLFDLKKSNEIFRLGKLFKTENIHYFYDLGTSKVLQLDDEAYEILNFLFDRENRMDWDDFVETLGDKHLKALDQLEEIIEDENLFLAPKMERLYTRNHCENLENIVNNDLKQVILELTGKCNLRCGYCIYNDDYDGNRNFNSNDMNKEVAKAAIDYTIKHSNGEVAVTFYGGEPLLNFELLKWSMEYAKETIKDRTVTFSFTTNLTLVTKEIAEYLSTVDNLTVLCSLDGPEEVQNSYRKYVDGRGTFNDAIRGLKYLVQAFEKNDTNTISINGVFAPPYSFEKAEKVNRFFQELSWLPESTDINVTYPSDGSIKDSSAIQELLENPIYIKEGKLINTLYEWSKEKIDEFDLKLDDTKMITMGGIQKRLLGIHNRRISKEPLIKQNFNGCCVPGSRRLYVDTKGDFYLCERIGNSPSIGNVYDGMDFDKIKKYYIEDYSNGSIEECSKCWASALCYKCYAENYTKDGFNKEYKNSRCDSVRDSIEDGLSLYHYILETNPEKLDILNEIETI</sequence>
<dbReference type="InterPro" id="IPR006638">
    <property type="entry name" value="Elp3/MiaA/NifB-like_rSAM"/>
</dbReference>
<proteinExistence type="inferred from homology"/>
<evidence type="ECO:0000313" key="9">
    <source>
        <dbReference type="EMBL" id="CDM67999.1"/>
    </source>
</evidence>
<protein>
    <submittedName>
        <fullName evidence="9">Fe-S oxidoreductase</fullName>
    </submittedName>
</protein>
<dbReference type="SFLD" id="SFLDG01386">
    <property type="entry name" value="main_SPASM_domain-containing"/>
    <property type="match status" value="1"/>
</dbReference>
<dbReference type="Gene3D" id="3.20.20.70">
    <property type="entry name" value="Aldolase class I"/>
    <property type="match status" value="1"/>
</dbReference>
<dbReference type="eggNOG" id="COG0641">
    <property type="taxonomic scope" value="Bacteria"/>
</dbReference>
<dbReference type="STRING" id="1216932.CM240_0835"/>
<evidence type="ECO:0000256" key="7">
    <source>
        <dbReference type="ARBA" id="ARBA00023601"/>
    </source>
</evidence>
<dbReference type="EMBL" id="HG917868">
    <property type="protein sequence ID" value="CDM67999.1"/>
    <property type="molecule type" value="Genomic_DNA"/>
</dbReference>
<dbReference type="InterPro" id="IPR058240">
    <property type="entry name" value="rSAM_sf"/>
</dbReference>
<dbReference type="SUPFAM" id="SSF102114">
    <property type="entry name" value="Radical SAM enzymes"/>
    <property type="match status" value="1"/>
</dbReference>
<dbReference type="Proteomes" id="UP000019426">
    <property type="component" value="Chromosome M2/40_rep1"/>
</dbReference>
<dbReference type="GO" id="GO:0032324">
    <property type="term" value="P:molybdopterin cofactor biosynthetic process"/>
    <property type="evidence" value="ECO:0007669"/>
    <property type="project" value="UniProtKB-ARBA"/>
</dbReference>
<evidence type="ECO:0000256" key="1">
    <source>
        <dbReference type="ARBA" id="ARBA00001966"/>
    </source>
</evidence>
<reference evidence="9 10" key="1">
    <citation type="submission" date="2013-11" db="EMBL/GenBank/DDBJ databases">
        <title>Complete genome sequence of Clostridum sp. M2/40.</title>
        <authorList>
            <person name="Wibberg D."/>
            <person name="Puehler A."/>
            <person name="Schlueter A."/>
        </authorList>
    </citation>
    <scope>NUCLEOTIDE SEQUENCE [LARGE SCALE GENOMIC DNA]</scope>
    <source>
        <strain evidence="10">M2/40</strain>
    </source>
</reference>
<evidence type="ECO:0000256" key="2">
    <source>
        <dbReference type="ARBA" id="ARBA00022485"/>
    </source>
</evidence>
<dbReference type="InterPro" id="IPR000385">
    <property type="entry name" value="MoaA_NifB_PqqE_Fe-S-bd_CS"/>
</dbReference>
<name>W6RWI9_9CLOT</name>
<dbReference type="GO" id="GO:0051539">
    <property type="term" value="F:4 iron, 4 sulfur cluster binding"/>
    <property type="evidence" value="ECO:0007669"/>
    <property type="project" value="UniProtKB-KW"/>
</dbReference>
<dbReference type="CDD" id="cd01335">
    <property type="entry name" value="Radical_SAM"/>
    <property type="match status" value="1"/>
</dbReference>
<dbReference type="KEGG" id="clt:CM240_0835"/>
<dbReference type="PROSITE" id="PS51918">
    <property type="entry name" value="RADICAL_SAM"/>
    <property type="match status" value="1"/>
</dbReference>
<dbReference type="PATRIC" id="fig|1216932.3.peg.821"/>
<evidence type="ECO:0000259" key="8">
    <source>
        <dbReference type="PROSITE" id="PS51918"/>
    </source>
</evidence>
<dbReference type="HOGENOM" id="CLU_009273_3_4_9"/>
<evidence type="ECO:0000256" key="6">
    <source>
        <dbReference type="ARBA" id="ARBA00023014"/>
    </source>
</evidence>
<comment type="similarity">
    <text evidence="7">Belongs to the radical SAM superfamily. Anaerobic sulfatase-maturating enzyme family.</text>
</comment>
<dbReference type="OrthoDB" id="9808591at2"/>
<keyword evidence="4" id="KW-0479">Metal-binding</keyword>